<organism evidence="1 2">
    <name type="scientific">Candidatus Nealsonbacteria bacterium CG09_land_8_20_14_0_10_42_14</name>
    <dbReference type="NCBI Taxonomy" id="1974707"/>
    <lineage>
        <taxon>Bacteria</taxon>
        <taxon>Candidatus Nealsoniibacteriota</taxon>
    </lineage>
</organism>
<dbReference type="AlphaFoldDB" id="A0A2H0WZ47"/>
<evidence type="ECO:0000313" key="2">
    <source>
        <dbReference type="Proteomes" id="UP000229675"/>
    </source>
</evidence>
<reference evidence="2" key="1">
    <citation type="submission" date="2017-09" db="EMBL/GenBank/DDBJ databases">
        <title>Depth-based differentiation of microbial function through sediment-hosted aquifers and enrichment of novel symbionts in the deep terrestrial subsurface.</title>
        <authorList>
            <person name="Probst A.J."/>
            <person name="Ladd B."/>
            <person name="Jarett J.K."/>
            <person name="Geller-Mcgrath D.E."/>
            <person name="Sieber C.M.K."/>
            <person name="Emerson J.B."/>
            <person name="Anantharaman K."/>
            <person name="Thomas B.C."/>
            <person name="Malmstrom R."/>
            <person name="Stieglmeier M."/>
            <person name="Klingl A."/>
            <person name="Woyke T."/>
            <person name="Ryan C.M."/>
            <person name="Banfield J.F."/>
        </authorList>
    </citation>
    <scope>NUCLEOTIDE SEQUENCE [LARGE SCALE GENOMIC DNA]</scope>
</reference>
<gene>
    <name evidence="1" type="ORF">COT59_01830</name>
</gene>
<feature type="non-terminal residue" evidence="1">
    <location>
        <position position="96"/>
    </location>
</feature>
<evidence type="ECO:0000313" key="1">
    <source>
        <dbReference type="EMBL" id="PIS17199.1"/>
    </source>
</evidence>
<protein>
    <submittedName>
        <fullName evidence="1">Uncharacterized protein</fullName>
    </submittedName>
</protein>
<proteinExistence type="predicted"/>
<comment type="caution">
    <text evidence="1">The sequence shown here is derived from an EMBL/GenBank/DDBJ whole genome shotgun (WGS) entry which is preliminary data.</text>
</comment>
<sequence length="96" mass="10922">MIAITTNNSIRVNPLFFENIFEQHILKNEKFSFFCLINNFLFRLKMNINWQPSAEPQRGARREIPLQIPIGGVYLKISEQISLTGSAGGPATISLR</sequence>
<name>A0A2H0WZ47_9BACT</name>
<dbReference type="EMBL" id="PEZD01000041">
    <property type="protein sequence ID" value="PIS17199.1"/>
    <property type="molecule type" value="Genomic_DNA"/>
</dbReference>
<accession>A0A2H0WZ47</accession>
<dbReference type="Proteomes" id="UP000229675">
    <property type="component" value="Unassembled WGS sequence"/>
</dbReference>